<protein>
    <submittedName>
        <fullName evidence="2">Uncharacterized protein</fullName>
    </submittedName>
</protein>
<dbReference type="PANTHER" id="PTHR42051">
    <property type="entry name" value="MEIOTICALLY UP-REGULATED PROTEIN PB1A10.08"/>
    <property type="match status" value="1"/>
</dbReference>
<feature type="region of interest" description="Disordered" evidence="1">
    <location>
        <begin position="146"/>
        <end position="240"/>
    </location>
</feature>
<dbReference type="OrthoDB" id="4181307at2759"/>
<evidence type="ECO:0000256" key="1">
    <source>
        <dbReference type="SAM" id="MobiDB-lite"/>
    </source>
</evidence>
<keyword evidence="3" id="KW-1185">Reference proteome</keyword>
<name>A0A2A9P488_OPHUN</name>
<dbReference type="Proteomes" id="UP000037136">
    <property type="component" value="Unassembled WGS sequence"/>
</dbReference>
<feature type="compositionally biased region" description="Low complexity" evidence="1">
    <location>
        <begin position="150"/>
        <end position="166"/>
    </location>
</feature>
<reference evidence="2 3" key="1">
    <citation type="journal article" date="2015" name="BMC Genomics">
        <title>Gene expression during zombie ant biting behavior reflects the complexity underlying fungal parasitic behavioral manipulation.</title>
        <authorList>
            <person name="de Bekker C."/>
            <person name="Ohm R.A."/>
            <person name="Loreto R.G."/>
            <person name="Sebastian A."/>
            <person name="Albert I."/>
            <person name="Merrow M."/>
            <person name="Brachmann A."/>
            <person name="Hughes D.P."/>
        </authorList>
    </citation>
    <scope>NUCLEOTIDE SEQUENCE [LARGE SCALE GENOMIC DNA]</scope>
    <source>
        <strain evidence="2 3">SC16a</strain>
    </source>
</reference>
<sequence>MMMSFLFPGLPTSCRAVGSGVASSDDDDEVAVARRRRLRQQDDGSSPVASPVQIPRRQHVGCRKRYERHPRAVEPVAPSLAALLAVTDIPRPRRRSWRRSAPVVVSDELDSETGLGPLELLLSPPEDFADAAFSSECALARTTSADSIPSLGGESTTSDTLSSLETPPAIADCLPPRLPSVTVRRRRRLSPVRRSLPSDAADGHPLVAHPDASDSAADDADDERPADEAPKQPRVQLPLRPLRSVFRSNLTASLRALRSAARSLSSSGAHPPPVDPLLVGSTRSILSIDPSVPYTDERRPPVLEEMPSAELRRYLNPTTGSLIGTQPAGRCPRRAYSASIQMQTYKVYRSRTPPSPQRSSPLPPLRAGSPAPGMRQREIRENPDFIRVAVLEMAMRRAGKLDGQRPGRARWALPPRRPVTRPYEIGANGVPVRWTPALV</sequence>
<organism evidence="2 3">
    <name type="scientific">Ophiocordyceps unilateralis</name>
    <name type="common">Zombie-ant fungus</name>
    <name type="synonym">Torrubia unilateralis</name>
    <dbReference type="NCBI Taxonomy" id="268505"/>
    <lineage>
        <taxon>Eukaryota</taxon>
        <taxon>Fungi</taxon>
        <taxon>Dikarya</taxon>
        <taxon>Ascomycota</taxon>
        <taxon>Pezizomycotina</taxon>
        <taxon>Sordariomycetes</taxon>
        <taxon>Hypocreomycetidae</taxon>
        <taxon>Hypocreales</taxon>
        <taxon>Ophiocordycipitaceae</taxon>
        <taxon>Ophiocordyceps</taxon>
    </lineage>
</organism>
<dbReference type="EMBL" id="LAZP02000797">
    <property type="protein sequence ID" value="PFH55710.1"/>
    <property type="molecule type" value="Genomic_DNA"/>
</dbReference>
<dbReference type="AlphaFoldDB" id="A0A2A9P488"/>
<feature type="compositionally biased region" description="Pro residues" evidence="1">
    <location>
        <begin position="353"/>
        <end position="364"/>
    </location>
</feature>
<comment type="caution">
    <text evidence="2">The sequence shown here is derived from an EMBL/GenBank/DDBJ whole genome shotgun (WGS) entry which is preliminary data.</text>
</comment>
<dbReference type="InterPro" id="IPR034443">
    <property type="entry name" value="PB1A10.08"/>
</dbReference>
<proteinExistence type="predicted"/>
<feature type="compositionally biased region" description="Acidic residues" evidence="1">
    <location>
        <begin position="216"/>
        <end position="225"/>
    </location>
</feature>
<accession>A0A2A9P488</accession>
<dbReference type="STRING" id="268505.A0A2A9P488"/>
<evidence type="ECO:0000313" key="3">
    <source>
        <dbReference type="Proteomes" id="UP000037136"/>
    </source>
</evidence>
<gene>
    <name evidence="2" type="ORF">XA68_17743</name>
</gene>
<feature type="region of interest" description="Disordered" evidence="1">
    <location>
        <begin position="348"/>
        <end position="375"/>
    </location>
</feature>
<dbReference type="PANTHER" id="PTHR42051:SF1">
    <property type="entry name" value="MEIOTICALLY UP-REGULATED PROTEIN PB1A10.08"/>
    <property type="match status" value="1"/>
</dbReference>
<reference evidence="2 3" key="2">
    <citation type="journal article" date="2017" name="Sci. Rep.">
        <title>Ant-infecting Ophiocordyceps genomes reveal a high diversity of potential behavioral manipulation genes and a possible major role for enterotoxins.</title>
        <authorList>
            <person name="de Bekker C."/>
            <person name="Ohm R.A."/>
            <person name="Evans H.C."/>
            <person name="Brachmann A."/>
            <person name="Hughes D.P."/>
        </authorList>
    </citation>
    <scope>NUCLEOTIDE SEQUENCE [LARGE SCALE GENOMIC DNA]</scope>
    <source>
        <strain evidence="2 3">SC16a</strain>
    </source>
</reference>
<evidence type="ECO:0000313" key="2">
    <source>
        <dbReference type="EMBL" id="PFH55710.1"/>
    </source>
</evidence>